<keyword evidence="8 9" id="KW-0342">GTP-binding</keyword>
<dbReference type="GO" id="GO:0005525">
    <property type="term" value="F:GTP binding"/>
    <property type="evidence" value="ECO:0007669"/>
    <property type="project" value="UniProtKB-KW"/>
</dbReference>
<feature type="binding site" evidence="9">
    <location>
        <begin position="262"/>
        <end position="266"/>
    </location>
    <ligand>
        <name>GTP</name>
        <dbReference type="ChEBI" id="CHEBI:37565"/>
    </ligand>
</feature>
<evidence type="ECO:0000256" key="8">
    <source>
        <dbReference type="ARBA" id="ARBA00023134"/>
    </source>
</evidence>
<dbReference type="Pfam" id="PF03144">
    <property type="entry name" value="GTP_EFTU_D2"/>
    <property type="match status" value="1"/>
</dbReference>
<dbReference type="SUPFAM" id="SSF52540">
    <property type="entry name" value="P-loop containing nucleoside triphosphate hydrolases"/>
    <property type="match status" value="1"/>
</dbReference>
<dbReference type="InterPro" id="IPR005225">
    <property type="entry name" value="Small_GTP-bd"/>
</dbReference>
<dbReference type="InterPro" id="IPR006847">
    <property type="entry name" value="IF2_N"/>
</dbReference>
<dbReference type="InterPro" id="IPR004161">
    <property type="entry name" value="EFTu-like_2"/>
</dbReference>
<dbReference type="KEGG" id="mtun:MTUNDRAET4_2601"/>
<dbReference type="NCBIfam" id="TIGR00231">
    <property type="entry name" value="small_GTP"/>
    <property type="match status" value="1"/>
</dbReference>
<evidence type="ECO:0000256" key="2">
    <source>
        <dbReference type="ARBA" id="ARBA00007733"/>
    </source>
</evidence>
<dbReference type="Gene3D" id="3.40.50.300">
    <property type="entry name" value="P-loop containing nucleotide triphosphate hydrolases"/>
    <property type="match status" value="1"/>
</dbReference>
<dbReference type="CDD" id="cd01887">
    <property type="entry name" value="IF2_eIF5B"/>
    <property type="match status" value="1"/>
</dbReference>
<dbReference type="CDD" id="cd03702">
    <property type="entry name" value="IF2_mtIF2_II"/>
    <property type="match status" value="1"/>
</dbReference>
<evidence type="ECO:0000256" key="7">
    <source>
        <dbReference type="ARBA" id="ARBA00022917"/>
    </source>
</evidence>
<evidence type="ECO:0000313" key="14">
    <source>
        <dbReference type="EMBL" id="VFU09488.1"/>
    </source>
</evidence>
<protein>
    <recommendedName>
        <fullName evidence="3 9">Translation initiation factor IF-2</fullName>
    </recommendedName>
</protein>
<feature type="compositionally biased region" description="Basic residues" evidence="12">
    <location>
        <begin position="1"/>
        <end position="19"/>
    </location>
</feature>
<comment type="caution">
    <text evidence="9">Lacks conserved residue(s) required for the propagation of feature annotation.</text>
</comment>
<keyword evidence="4 9" id="KW-0963">Cytoplasm</keyword>
<dbReference type="Gene3D" id="3.40.50.10050">
    <property type="entry name" value="Translation initiation factor IF- 2, domain 3"/>
    <property type="match status" value="1"/>
</dbReference>
<dbReference type="PANTHER" id="PTHR43381:SF5">
    <property type="entry name" value="TR-TYPE G DOMAIN-CONTAINING PROTEIN"/>
    <property type="match status" value="1"/>
</dbReference>
<dbReference type="Gene3D" id="2.40.30.10">
    <property type="entry name" value="Translation factors"/>
    <property type="match status" value="2"/>
</dbReference>
<feature type="compositionally biased region" description="Low complexity" evidence="12">
    <location>
        <begin position="27"/>
        <end position="49"/>
    </location>
</feature>
<evidence type="ECO:0000313" key="15">
    <source>
        <dbReference type="Proteomes" id="UP000294360"/>
    </source>
</evidence>
<dbReference type="PROSITE" id="PS51722">
    <property type="entry name" value="G_TR_2"/>
    <property type="match status" value="1"/>
</dbReference>
<evidence type="ECO:0000256" key="3">
    <source>
        <dbReference type="ARBA" id="ARBA00020675"/>
    </source>
</evidence>
<name>A0A4U8Z2E8_METTU</name>
<keyword evidence="6 9" id="KW-0547">Nucleotide-binding</keyword>
<dbReference type="Pfam" id="PF11987">
    <property type="entry name" value="IF-2"/>
    <property type="match status" value="1"/>
</dbReference>
<reference evidence="14 15" key="1">
    <citation type="submission" date="2019-03" db="EMBL/GenBank/DDBJ databases">
        <authorList>
            <person name="Kox A.R. M."/>
        </authorList>
    </citation>
    <scope>NUCLEOTIDE SEQUENCE [LARGE SCALE GENOMIC DNA]</scope>
    <source>
        <strain evidence="14">MTUNDRAET4 annotated genome</strain>
    </source>
</reference>
<feature type="binding site" evidence="9">
    <location>
        <begin position="316"/>
        <end position="319"/>
    </location>
    <ligand>
        <name>GTP</name>
        <dbReference type="ChEBI" id="CHEBI:37565"/>
    </ligand>
</feature>
<dbReference type="FunFam" id="2.40.30.10:FF:000007">
    <property type="entry name" value="Translation initiation factor IF-2"/>
    <property type="match status" value="1"/>
</dbReference>
<evidence type="ECO:0000256" key="9">
    <source>
        <dbReference type="HAMAP-Rule" id="MF_00100"/>
    </source>
</evidence>
<dbReference type="Pfam" id="PF04760">
    <property type="entry name" value="IF2_N"/>
    <property type="match status" value="1"/>
</dbReference>
<dbReference type="SUPFAM" id="SSF52156">
    <property type="entry name" value="Initiation factor IF2/eIF5b, domain 3"/>
    <property type="match status" value="1"/>
</dbReference>
<dbReference type="GO" id="GO:0003743">
    <property type="term" value="F:translation initiation factor activity"/>
    <property type="evidence" value="ECO:0007669"/>
    <property type="project" value="UniProtKB-UniRule"/>
</dbReference>
<dbReference type="InterPro" id="IPR053905">
    <property type="entry name" value="EF-G-like_DII"/>
</dbReference>
<dbReference type="InterPro" id="IPR027417">
    <property type="entry name" value="P-loop_NTPase"/>
</dbReference>
<dbReference type="GO" id="GO:0005829">
    <property type="term" value="C:cytosol"/>
    <property type="evidence" value="ECO:0007669"/>
    <property type="project" value="TreeGrafter"/>
</dbReference>
<dbReference type="EMBL" id="LR536450">
    <property type="protein sequence ID" value="VFU09488.1"/>
    <property type="molecule type" value="Genomic_DNA"/>
</dbReference>
<feature type="region of interest" description="Disordered" evidence="12">
    <location>
        <begin position="76"/>
        <end position="95"/>
    </location>
</feature>
<keyword evidence="7 9" id="KW-0648">Protein biosynthesis</keyword>
<evidence type="ECO:0000256" key="1">
    <source>
        <dbReference type="ARBA" id="ARBA00004496"/>
    </source>
</evidence>
<dbReference type="SUPFAM" id="SSF50447">
    <property type="entry name" value="Translation proteins"/>
    <property type="match status" value="2"/>
</dbReference>
<dbReference type="FunFam" id="2.40.30.10:FF:000008">
    <property type="entry name" value="Translation initiation factor IF-2"/>
    <property type="match status" value="1"/>
</dbReference>
<dbReference type="Pfam" id="PF22042">
    <property type="entry name" value="EF-G_D2"/>
    <property type="match status" value="1"/>
</dbReference>
<keyword evidence="5 9" id="KW-0396">Initiation factor</keyword>
<dbReference type="HAMAP" id="MF_00100_B">
    <property type="entry name" value="IF_2_B"/>
    <property type="match status" value="1"/>
</dbReference>
<sequence length="709" mass="76469">MANPRRLQRAGRRAKRRPRLGASLNHAGGRASRAGSARPAGLAAVARPASAEEDEAKRIIRRPGMPTKVIVARPVKGAEQKSRGRLTVASATGDEEERTRSIAAFRRRTQRLKGHVSETKEKLAREVVLPETITIQELANRMSERAVDVIKLMMKQGQMAKITDVIDADTAQLIAEELGHTVKRVAESDVEEGLFDTPDADGHQVPRPPVVTIMGHVDHGKTSLLDAMRHANVVSGEAGGITQHIGAYQIVASNGLPVTFIDTPGHAAFTAMRARGAKVTDIVVLVVAADDGVMPQTAEAIAHARAANVPIIVAINKIDKPDAKPERVRSELLQYEVQVESLGGDTLEVEVSATKKINLDKLVDLIALQAELLDLKANPDRPAEGTVIEARLDKGRGPVATVLVQRGTLRVGDLIVGGSQWGKVRALLDDKGEARHEAGPSMPVEVLGFSGSPEAGDRVAVVENEARAREIAEYRDRQKREQAAARGNLARGSLADMMSQLKTAGRKEFPLVIKGDVQGSVEAIIATLEKLNTDEVAARVIHAGVGGITESDVTLAEASGAALIGFNVRAHKEGRQLAEQSGLEIRYYNIIYNLVDDVKAAMSGLLAPTLREEMLGNAEILEVFNISKVGKVAGCRVTDGTVQRGANVRLIRDNVVVHEGKLSTLKRFKDEVKEVVAGQECGMAFESYQDMRAGDVIECYRIEEIQRSL</sequence>
<dbReference type="AlphaFoldDB" id="A0A4U8Z2E8"/>
<feature type="binding site" evidence="9">
    <location>
        <begin position="215"/>
        <end position="222"/>
    </location>
    <ligand>
        <name>GTP</name>
        <dbReference type="ChEBI" id="CHEBI:37565"/>
    </ligand>
</feature>
<dbReference type="InterPro" id="IPR009000">
    <property type="entry name" value="Transl_B-barrel_sf"/>
</dbReference>
<comment type="subcellular location">
    <subcellularLocation>
        <location evidence="1 9 11">Cytoplasm</location>
    </subcellularLocation>
</comment>
<accession>A0A4U8Z2E8</accession>
<proteinExistence type="inferred from homology"/>
<dbReference type="FunFam" id="3.40.50.300:FF:000019">
    <property type="entry name" value="Translation initiation factor IF-2"/>
    <property type="match status" value="1"/>
</dbReference>
<dbReference type="PANTHER" id="PTHR43381">
    <property type="entry name" value="TRANSLATION INITIATION FACTOR IF-2-RELATED"/>
    <property type="match status" value="1"/>
</dbReference>
<evidence type="ECO:0000256" key="4">
    <source>
        <dbReference type="ARBA" id="ARBA00022490"/>
    </source>
</evidence>
<dbReference type="InterPro" id="IPR036925">
    <property type="entry name" value="TIF_IF2_dom3_sf"/>
</dbReference>
<feature type="domain" description="Tr-type G" evidence="13">
    <location>
        <begin position="206"/>
        <end position="376"/>
    </location>
</feature>
<dbReference type="GO" id="GO:0003924">
    <property type="term" value="F:GTPase activity"/>
    <property type="evidence" value="ECO:0007669"/>
    <property type="project" value="UniProtKB-UniRule"/>
</dbReference>
<evidence type="ECO:0000256" key="12">
    <source>
        <dbReference type="SAM" id="MobiDB-lite"/>
    </source>
</evidence>
<dbReference type="InterPro" id="IPR000795">
    <property type="entry name" value="T_Tr_GTP-bd_dom"/>
</dbReference>
<comment type="function">
    <text evidence="9 10">One of the essential components for the initiation of protein synthesis. Protects formylmethionyl-tRNA from spontaneous hydrolysis and promotes its binding to the 30S ribosomal subunits. Also involved in the hydrolysis of GTP during the formation of the 70S ribosomal complex.</text>
</comment>
<evidence type="ECO:0000259" key="13">
    <source>
        <dbReference type="PROSITE" id="PS51722"/>
    </source>
</evidence>
<dbReference type="NCBIfam" id="TIGR00487">
    <property type="entry name" value="IF-2"/>
    <property type="match status" value="1"/>
</dbReference>
<evidence type="ECO:0000256" key="5">
    <source>
        <dbReference type="ARBA" id="ARBA00022540"/>
    </source>
</evidence>
<dbReference type="FunFam" id="3.40.50.10050:FF:000001">
    <property type="entry name" value="Translation initiation factor IF-2"/>
    <property type="match status" value="1"/>
</dbReference>
<evidence type="ECO:0000256" key="10">
    <source>
        <dbReference type="RuleBase" id="RU000644"/>
    </source>
</evidence>
<dbReference type="CDD" id="cd03692">
    <property type="entry name" value="mtIF2_IVc"/>
    <property type="match status" value="1"/>
</dbReference>
<dbReference type="InterPro" id="IPR015760">
    <property type="entry name" value="TIF_IF2"/>
</dbReference>
<dbReference type="Pfam" id="PF00009">
    <property type="entry name" value="GTP_EFTU"/>
    <property type="match status" value="1"/>
</dbReference>
<dbReference type="InterPro" id="IPR023115">
    <property type="entry name" value="TIF_IF2_dom3"/>
</dbReference>
<dbReference type="Proteomes" id="UP000294360">
    <property type="component" value="Chromosome"/>
</dbReference>
<organism evidence="14 15">
    <name type="scientific">Methylocella tundrae</name>
    <dbReference type="NCBI Taxonomy" id="227605"/>
    <lineage>
        <taxon>Bacteria</taxon>
        <taxon>Pseudomonadati</taxon>
        <taxon>Pseudomonadota</taxon>
        <taxon>Alphaproteobacteria</taxon>
        <taxon>Hyphomicrobiales</taxon>
        <taxon>Beijerinckiaceae</taxon>
        <taxon>Methylocella</taxon>
    </lineage>
</organism>
<dbReference type="InterPro" id="IPR044145">
    <property type="entry name" value="IF2_II"/>
</dbReference>
<feature type="region of interest" description="Disordered" evidence="12">
    <location>
        <begin position="1"/>
        <end position="49"/>
    </location>
</feature>
<dbReference type="InterPro" id="IPR000178">
    <property type="entry name" value="TF_IF2_bacterial-like"/>
</dbReference>
<evidence type="ECO:0000256" key="11">
    <source>
        <dbReference type="RuleBase" id="RU000645"/>
    </source>
</evidence>
<dbReference type="PROSITE" id="PS01176">
    <property type="entry name" value="IF2"/>
    <property type="match status" value="1"/>
</dbReference>
<gene>
    <name evidence="9" type="primary">infB</name>
    <name evidence="14" type="ORF">MTUNDRAET4_2601</name>
</gene>
<comment type="similarity">
    <text evidence="2 9 10">Belongs to the TRAFAC class translation factor GTPase superfamily. Classic translation factor GTPase family. IF-2 subfamily.</text>
</comment>
<evidence type="ECO:0000256" key="6">
    <source>
        <dbReference type="ARBA" id="ARBA00022741"/>
    </source>
</evidence>